<protein>
    <submittedName>
        <fullName evidence="3">DUF4180 domain-containing protein</fullName>
    </submittedName>
</protein>
<proteinExistence type="predicted"/>
<dbReference type="InterPro" id="IPR036390">
    <property type="entry name" value="WH_DNA-bd_sf"/>
</dbReference>
<dbReference type="Pfam" id="PF03551">
    <property type="entry name" value="PadR"/>
    <property type="match status" value="1"/>
</dbReference>
<evidence type="ECO:0000313" key="3">
    <source>
        <dbReference type="EMBL" id="NOJ73274.1"/>
    </source>
</evidence>
<feature type="domain" description="Transcription regulator PadR N-terminal" evidence="1">
    <location>
        <begin position="7"/>
        <end position="81"/>
    </location>
</feature>
<dbReference type="InterPro" id="IPR005149">
    <property type="entry name" value="Tscrpt_reg_PadR_N"/>
</dbReference>
<dbReference type="Pfam" id="PF13788">
    <property type="entry name" value="DUF4180"/>
    <property type="match status" value="1"/>
</dbReference>
<dbReference type="PANTHER" id="PTHR43252:SF6">
    <property type="entry name" value="NEGATIVE TRANSCRIPTION REGULATOR PADR"/>
    <property type="match status" value="1"/>
</dbReference>
<reference evidence="3 4" key="1">
    <citation type="submission" date="2020-05" db="EMBL/GenBank/DDBJ databases">
        <title>Whole genome sequencing and identification of novel metabolites from Paenibacillus alvei strain JR949.</title>
        <authorList>
            <person name="Rajendhran J."/>
            <person name="Sree Pranav P."/>
            <person name="Mahalakshmi B."/>
            <person name="Karthikeyan R."/>
        </authorList>
    </citation>
    <scope>NUCLEOTIDE SEQUENCE [LARGE SCALE GENOMIC DNA]</scope>
    <source>
        <strain evidence="3 4">JR949</strain>
    </source>
</reference>
<organism evidence="3 4">
    <name type="scientific">Paenibacillus alvei</name>
    <name type="common">Bacillus alvei</name>
    <dbReference type="NCBI Taxonomy" id="44250"/>
    <lineage>
        <taxon>Bacteria</taxon>
        <taxon>Bacillati</taxon>
        <taxon>Bacillota</taxon>
        <taxon>Bacilli</taxon>
        <taxon>Bacillales</taxon>
        <taxon>Paenibacillaceae</taxon>
        <taxon>Paenibacillus</taxon>
    </lineage>
</organism>
<accession>A0AAP7A2E5</accession>
<dbReference type="PANTHER" id="PTHR43252">
    <property type="entry name" value="TRANSCRIPTIONAL REGULATOR YQJI"/>
    <property type="match status" value="1"/>
</dbReference>
<comment type="caution">
    <text evidence="3">The sequence shown here is derived from an EMBL/GenBank/DDBJ whole genome shotgun (WGS) entry which is preliminary data.</text>
</comment>
<dbReference type="Gene3D" id="1.10.10.10">
    <property type="entry name" value="Winged helix-like DNA-binding domain superfamily/Winged helix DNA-binding domain"/>
    <property type="match status" value="1"/>
</dbReference>
<feature type="domain" description="DUF4180" evidence="2">
    <location>
        <begin position="200"/>
        <end position="307"/>
    </location>
</feature>
<name>A0AAP7A2E5_PAEAL</name>
<evidence type="ECO:0000259" key="2">
    <source>
        <dbReference type="Pfam" id="PF13788"/>
    </source>
</evidence>
<dbReference type="InterPro" id="IPR025438">
    <property type="entry name" value="DUF4180"/>
</dbReference>
<gene>
    <name evidence="3" type="ORF">HMI46_22330</name>
</gene>
<dbReference type="EMBL" id="JABFOR010000040">
    <property type="protein sequence ID" value="NOJ73274.1"/>
    <property type="molecule type" value="Genomic_DNA"/>
</dbReference>
<dbReference type="SUPFAM" id="SSF46785">
    <property type="entry name" value="Winged helix' DNA-binding domain"/>
    <property type="match status" value="1"/>
</dbReference>
<dbReference type="InterPro" id="IPR036388">
    <property type="entry name" value="WH-like_DNA-bd_sf"/>
</dbReference>
<evidence type="ECO:0000313" key="4">
    <source>
        <dbReference type="Proteomes" id="UP000552038"/>
    </source>
</evidence>
<sequence length="309" mass="35800">MSIKYAILGLLSWKPASGYELKKIFEDSTTMYWSGNNNQIYKSLVQLLNEGLVTNEVQHQDNSPSKKIYSITDEGLARLKEWVLNEPELPEFKSTFLIQLAWANQLSNEELDELLDRYEGRIHMQIAYQQEKMKRGVQAPSRNDREVFLWDKISENLLSCYHNELKWVQGIREELKDKNKDKNRMEESTTMNYKIIETGTKRYMELLSSQTPLSTEQDAVDLVALCGENDADLLMVHGNALVEDFYSLRTGVAGRMMQKFTNYGVKTAVIIPDQALNKGRFTEMVVESNRSNHFGVFETREDAESWLIR</sequence>
<dbReference type="AlphaFoldDB" id="A0AAP7A2E5"/>
<dbReference type="RefSeq" id="WP_171418903.1">
    <property type="nucleotide sequence ID" value="NZ_JABFOR010000040.1"/>
</dbReference>
<evidence type="ECO:0000259" key="1">
    <source>
        <dbReference type="Pfam" id="PF03551"/>
    </source>
</evidence>
<dbReference type="Proteomes" id="UP000552038">
    <property type="component" value="Unassembled WGS sequence"/>
</dbReference>